<protein>
    <submittedName>
        <fullName evidence="1">ATP-binding protein</fullName>
    </submittedName>
</protein>
<dbReference type="EMBL" id="JAAOCA010000001">
    <property type="protein sequence ID" value="MBD1597224.1"/>
    <property type="molecule type" value="Genomic_DNA"/>
</dbReference>
<dbReference type="InterPro" id="IPR051396">
    <property type="entry name" value="Bact_Antivir_Def_Nuclease"/>
</dbReference>
<dbReference type="PANTHER" id="PTHR43581">
    <property type="entry name" value="ATP/GTP PHOSPHATASE"/>
    <property type="match status" value="1"/>
</dbReference>
<organism evidence="1 2">
    <name type="scientific">Pseudomonas typographi</name>
    <dbReference type="NCBI Taxonomy" id="2715964"/>
    <lineage>
        <taxon>Bacteria</taxon>
        <taxon>Pseudomonadati</taxon>
        <taxon>Pseudomonadota</taxon>
        <taxon>Gammaproteobacteria</taxon>
        <taxon>Pseudomonadales</taxon>
        <taxon>Pseudomonadaceae</taxon>
        <taxon>Pseudomonas</taxon>
    </lineage>
</organism>
<keyword evidence="1" id="KW-0547">Nucleotide-binding</keyword>
<evidence type="ECO:0000313" key="2">
    <source>
        <dbReference type="Proteomes" id="UP000805841"/>
    </source>
</evidence>
<keyword evidence="2" id="KW-1185">Reference proteome</keyword>
<dbReference type="PANTHER" id="PTHR43581:SF4">
    <property type="entry name" value="ATP_GTP PHOSPHATASE"/>
    <property type="match status" value="1"/>
</dbReference>
<dbReference type="Proteomes" id="UP000805841">
    <property type="component" value="Unassembled WGS sequence"/>
</dbReference>
<name>A0ABR7YVP8_9PSED</name>
<sequence length="418" mass="47991">MARMKVQHFGPIREGFTENDGWMDFAQVTVFIGNQGAGKSTLAKLYATFSWLEKAIVRGDHERKWFERKNRFRTQFLRYHRLEHYFSGAGPAPVIEYEGEACRIVYRQDCLHIEGVHTQRYSLPQIMYVPAERNFIAYVKSPKELKLSSDALIEFLVEFDIAKQELRTPVRLPINDTYLDYDRLNDALSIRDEHYKLRLTDASSGFQSAVPLLLVSQHLASTIVNDARRDAPDGQPISTEQLARFRKEIEQIFKGVNMTEELRRAALSAASARFAKSAFINIVEEPEQNLYPLSQWQVLQRLLQLNNANNNNRLVMTSHSPYILNYLNIAAFGHSLKRKIETRQTPGLLEQLGEVIALDALVDPGHLVAYQASEADGTVRRIKMTDGVLADAHDLNEFLREGNRLFDRLLDIEERLPQ</sequence>
<dbReference type="GO" id="GO:0005524">
    <property type="term" value="F:ATP binding"/>
    <property type="evidence" value="ECO:0007669"/>
    <property type="project" value="UniProtKB-KW"/>
</dbReference>
<dbReference type="InterPro" id="IPR027417">
    <property type="entry name" value="P-loop_NTPase"/>
</dbReference>
<reference evidence="1 2" key="1">
    <citation type="journal article" date="2020" name="Insects">
        <title>Bacteria Belonging to Pseudomonas typographi sp. nov. from the Bark Beetle Ips typographus Have Genomic Potential to Aid in the Host Ecology.</title>
        <authorList>
            <person name="Peral-Aranega E."/>
            <person name="Saati-Santamaria Z."/>
            <person name="Kolarik M."/>
            <person name="Rivas R."/>
            <person name="Garcia-Fraile P."/>
        </authorList>
    </citation>
    <scope>NUCLEOTIDE SEQUENCE [LARGE SCALE GENOMIC DNA]</scope>
    <source>
        <strain evidence="1 2">CA3A</strain>
    </source>
</reference>
<dbReference type="SUPFAM" id="SSF52540">
    <property type="entry name" value="P-loop containing nucleoside triphosphate hydrolases"/>
    <property type="match status" value="1"/>
</dbReference>
<accession>A0ABR7YVP8</accession>
<dbReference type="RefSeq" id="WP_190416649.1">
    <property type="nucleotide sequence ID" value="NZ_JAAOCA010000001.1"/>
</dbReference>
<comment type="caution">
    <text evidence="1">The sequence shown here is derived from an EMBL/GenBank/DDBJ whole genome shotgun (WGS) entry which is preliminary data.</text>
</comment>
<dbReference type="Gene3D" id="3.40.50.300">
    <property type="entry name" value="P-loop containing nucleotide triphosphate hydrolases"/>
    <property type="match status" value="1"/>
</dbReference>
<evidence type="ECO:0000313" key="1">
    <source>
        <dbReference type="EMBL" id="MBD1597224.1"/>
    </source>
</evidence>
<gene>
    <name evidence="1" type="ORF">HAQ05_00660</name>
</gene>
<proteinExistence type="predicted"/>
<keyword evidence="1" id="KW-0067">ATP-binding</keyword>